<dbReference type="STRING" id="1077348.A0A2G8SAS7"/>
<evidence type="ECO:0000256" key="4">
    <source>
        <dbReference type="ARBA" id="ARBA00022643"/>
    </source>
</evidence>
<dbReference type="AlphaFoldDB" id="A0A2G8SAS7"/>
<proteinExistence type="predicted"/>
<evidence type="ECO:0000256" key="1">
    <source>
        <dbReference type="ARBA" id="ARBA00001917"/>
    </source>
</evidence>
<evidence type="ECO:0000313" key="10">
    <source>
        <dbReference type="Proteomes" id="UP000230002"/>
    </source>
</evidence>
<keyword evidence="3" id="KW-0285">Flavoprotein</keyword>
<protein>
    <recommendedName>
        <fullName evidence="8">Dihydroorotate dehydrogenase catalytic domain-containing protein</fullName>
    </recommendedName>
</protein>
<organism evidence="9 10">
    <name type="scientific">Ganoderma sinense ZZ0214-1</name>
    <dbReference type="NCBI Taxonomy" id="1077348"/>
    <lineage>
        <taxon>Eukaryota</taxon>
        <taxon>Fungi</taxon>
        <taxon>Dikarya</taxon>
        <taxon>Basidiomycota</taxon>
        <taxon>Agaricomycotina</taxon>
        <taxon>Agaricomycetes</taxon>
        <taxon>Polyporales</taxon>
        <taxon>Polyporaceae</taxon>
        <taxon>Ganoderma</taxon>
    </lineage>
</organism>
<feature type="region of interest" description="Disordered" evidence="7">
    <location>
        <begin position="299"/>
        <end position="367"/>
    </location>
</feature>
<dbReference type="GO" id="GO:0004152">
    <property type="term" value="F:dihydroorotate dehydrogenase activity"/>
    <property type="evidence" value="ECO:0007669"/>
    <property type="project" value="TreeGrafter"/>
</dbReference>
<keyword evidence="4" id="KW-0288">FMN</keyword>
<dbReference type="PANTHER" id="PTHR48109">
    <property type="entry name" value="DIHYDROOROTATE DEHYDROGENASE (QUINONE), MITOCHONDRIAL-RELATED"/>
    <property type="match status" value="1"/>
</dbReference>
<keyword evidence="10" id="KW-1185">Reference proteome</keyword>
<accession>A0A2G8SAS7</accession>
<dbReference type="EMBL" id="AYKW01000013">
    <property type="protein sequence ID" value="PIL30867.1"/>
    <property type="molecule type" value="Genomic_DNA"/>
</dbReference>
<evidence type="ECO:0000256" key="5">
    <source>
        <dbReference type="ARBA" id="ARBA00022975"/>
    </source>
</evidence>
<dbReference type="GO" id="GO:0006207">
    <property type="term" value="P:'de novo' pyrimidine nucleobase biosynthetic process"/>
    <property type="evidence" value="ECO:0007669"/>
    <property type="project" value="TreeGrafter"/>
</dbReference>
<evidence type="ECO:0000256" key="3">
    <source>
        <dbReference type="ARBA" id="ARBA00022630"/>
    </source>
</evidence>
<name>A0A2G8SAS7_9APHY</name>
<dbReference type="GO" id="GO:0006221">
    <property type="term" value="P:pyrimidine nucleotide biosynthetic process"/>
    <property type="evidence" value="ECO:0007669"/>
    <property type="project" value="UniProtKB-KW"/>
</dbReference>
<dbReference type="InterPro" id="IPR005720">
    <property type="entry name" value="Dihydroorotate_DH_cat"/>
</dbReference>
<comment type="caution">
    <text evidence="9">The sequence shown here is derived from an EMBL/GenBank/DDBJ whole genome shotgun (WGS) entry which is preliminary data.</text>
</comment>
<evidence type="ECO:0000256" key="2">
    <source>
        <dbReference type="ARBA" id="ARBA00004725"/>
    </source>
</evidence>
<dbReference type="GO" id="GO:0005737">
    <property type="term" value="C:cytoplasm"/>
    <property type="evidence" value="ECO:0007669"/>
    <property type="project" value="InterPro"/>
</dbReference>
<dbReference type="PANTHER" id="PTHR48109:SF1">
    <property type="entry name" value="DIHYDROOROTATE DEHYDROGENASE (FUMARATE)"/>
    <property type="match status" value="1"/>
</dbReference>
<dbReference type="SUPFAM" id="SSF51395">
    <property type="entry name" value="FMN-linked oxidoreductases"/>
    <property type="match status" value="2"/>
</dbReference>
<gene>
    <name evidence="9" type="ORF">GSI_07036</name>
</gene>
<feature type="domain" description="Dihydroorotate dehydrogenase catalytic" evidence="8">
    <location>
        <begin position="374"/>
        <end position="448"/>
    </location>
</feature>
<dbReference type="InterPro" id="IPR013785">
    <property type="entry name" value="Aldolase_TIM"/>
</dbReference>
<dbReference type="Gene3D" id="2.30.26.10">
    <property type="entry name" value="Dihydroorotate Dehydrogenase A, chain A, domain 2"/>
    <property type="match status" value="1"/>
</dbReference>
<keyword evidence="6" id="KW-0560">Oxidoreductase</keyword>
<evidence type="ECO:0000256" key="6">
    <source>
        <dbReference type="ARBA" id="ARBA00023002"/>
    </source>
</evidence>
<comment type="pathway">
    <text evidence="2">Pyrimidine metabolism; UMP biosynthesis via de novo pathway.</text>
</comment>
<dbReference type="InterPro" id="IPR050074">
    <property type="entry name" value="DHO_dehydrogenase"/>
</dbReference>
<reference evidence="9 10" key="1">
    <citation type="journal article" date="2015" name="Sci. Rep.">
        <title>Chromosome-level genome map provides insights into diverse defense mechanisms in the medicinal fungus Ganoderma sinense.</title>
        <authorList>
            <person name="Zhu Y."/>
            <person name="Xu J."/>
            <person name="Sun C."/>
            <person name="Zhou S."/>
            <person name="Xu H."/>
            <person name="Nelson D.R."/>
            <person name="Qian J."/>
            <person name="Song J."/>
            <person name="Luo H."/>
            <person name="Xiang L."/>
            <person name="Li Y."/>
            <person name="Xu Z."/>
            <person name="Ji A."/>
            <person name="Wang L."/>
            <person name="Lu S."/>
            <person name="Hayward A."/>
            <person name="Sun W."/>
            <person name="Li X."/>
            <person name="Schwartz D.C."/>
            <person name="Wang Y."/>
            <person name="Chen S."/>
        </authorList>
    </citation>
    <scope>NUCLEOTIDE SEQUENCE [LARGE SCALE GENOMIC DNA]</scope>
    <source>
        <strain evidence="9 10">ZZ0214-1</strain>
    </source>
</reference>
<dbReference type="InterPro" id="IPR023359">
    <property type="entry name" value="Dihydro_DH_chainA_dom2"/>
</dbReference>
<comment type="cofactor">
    <cofactor evidence="1">
        <name>FMN</name>
        <dbReference type="ChEBI" id="CHEBI:58210"/>
    </cofactor>
</comment>
<dbReference type="Proteomes" id="UP000230002">
    <property type="component" value="Unassembled WGS sequence"/>
</dbReference>
<dbReference type="OrthoDB" id="14784at2759"/>
<dbReference type="Pfam" id="PF01180">
    <property type="entry name" value="DHO_dh"/>
    <property type="match status" value="1"/>
</dbReference>
<dbReference type="Gene3D" id="3.20.20.70">
    <property type="entry name" value="Aldolase class I"/>
    <property type="match status" value="3"/>
</dbReference>
<feature type="compositionally biased region" description="Pro residues" evidence="7">
    <location>
        <begin position="336"/>
        <end position="346"/>
    </location>
</feature>
<evidence type="ECO:0000259" key="8">
    <source>
        <dbReference type="Pfam" id="PF01180"/>
    </source>
</evidence>
<keyword evidence="5" id="KW-0665">Pyrimidine biosynthesis</keyword>
<evidence type="ECO:0000313" key="9">
    <source>
        <dbReference type="EMBL" id="PIL30867.1"/>
    </source>
</evidence>
<sequence>MVRIHTLNIEPPVVNASCAWASDYEQLRDLYDSPYTGATITRTATFNGFSEDASNTVALAQSSISSINSYGYSPHPLSKYLDWIYTILTTPMLDGSPPTKPMIISITASTPTVLAEMVENIQTLRKKLRASYSASVMGDFPPSSSGGAGRSSPFASSSTHAPATFFPGVDPATLVAIELNTSCPNIKDAPPPSYNFQFLLPYLDVLSSAFYADPTLTIGLKLPPYLYQTRFTEAIRYLHTYTREVRSASFVKGSGSRHHHGTHPPEHVMRSLNPFAYLACTNTLGNCLLFAEDTVPSPFSGALDSEETPPDDDMDTDQPAFLPPHQHQSSHRHPSPFRPSPSPPSPTASSSSTPPPHPPSPSFAPSPFALPTPLGGLGGEALHALALGNVYSFARLLAVHPDAAMRRIRIVGVGGVTSAAAAARMRQAGASVVACATLLGREGVRAFEIVAGHAEP</sequence>
<evidence type="ECO:0000256" key="7">
    <source>
        <dbReference type="SAM" id="MobiDB-lite"/>
    </source>
</evidence>
<feature type="compositionally biased region" description="Acidic residues" evidence="7">
    <location>
        <begin position="304"/>
        <end position="316"/>
    </location>
</feature>
<feature type="compositionally biased region" description="Pro residues" evidence="7">
    <location>
        <begin position="353"/>
        <end position="367"/>
    </location>
</feature>